<dbReference type="Gene3D" id="3.50.30.50">
    <property type="entry name" value="Putative cyclase"/>
    <property type="match status" value="1"/>
</dbReference>
<dbReference type="Proteomes" id="UP000199476">
    <property type="component" value="Unassembled WGS sequence"/>
</dbReference>
<dbReference type="InterPro" id="IPR037175">
    <property type="entry name" value="KFase_sf"/>
</dbReference>
<name>A0A1G9INL2_9FIRM</name>
<dbReference type="EMBL" id="FNGO01000003">
    <property type="protein sequence ID" value="SDL26695.1"/>
    <property type="molecule type" value="Genomic_DNA"/>
</dbReference>
<dbReference type="RefSeq" id="WP_089758135.1">
    <property type="nucleotide sequence ID" value="NZ_FNGO01000003.1"/>
</dbReference>
<evidence type="ECO:0000313" key="2">
    <source>
        <dbReference type="Proteomes" id="UP000199476"/>
    </source>
</evidence>
<dbReference type="PANTHER" id="PTHR31118:SF12">
    <property type="entry name" value="CYCLASE-LIKE PROTEIN 2"/>
    <property type="match status" value="1"/>
</dbReference>
<protein>
    <submittedName>
        <fullName evidence="1">Kynurenine formamidase</fullName>
    </submittedName>
</protein>
<dbReference type="SUPFAM" id="SSF102198">
    <property type="entry name" value="Putative cyclase"/>
    <property type="match status" value="1"/>
</dbReference>
<dbReference type="GO" id="GO:0019441">
    <property type="term" value="P:L-tryptophan catabolic process to kynurenine"/>
    <property type="evidence" value="ECO:0007669"/>
    <property type="project" value="InterPro"/>
</dbReference>
<dbReference type="AlphaFoldDB" id="A0A1G9INL2"/>
<proteinExistence type="predicted"/>
<accession>A0A1G9INL2</accession>
<keyword evidence="2" id="KW-1185">Reference proteome</keyword>
<dbReference type="STRING" id="321763.SAMN04488692_10317"/>
<dbReference type="Pfam" id="PF04199">
    <property type="entry name" value="Cyclase"/>
    <property type="match status" value="1"/>
</dbReference>
<dbReference type="GO" id="GO:0004061">
    <property type="term" value="F:arylformamidase activity"/>
    <property type="evidence" value="ECO:0007669"/>
    <property type="project" value="InterPro"/>
</dbReference>
<evidence type="ECO:0000313" key="1">
    <source>
        <dbReference type="EMBL" id="SDL26695.1"/>
    </source>
</evidence>
<organism evidence="1 2">
    <name type="scientific">Halarsenatibacter silvermanii</name>
    <dbReference type="NCBI Taxonomy" id="321763"/>
    <lineage>
        <taxon>Bacteria</taxon>
        <taxon>Bacillati</taxon>
        <taxon>Bacillota</taxon>
        <taxon>Clostridia</taxon>
        <taxon>Halanaerobiales</taxon>
        <taxon>Halarsenatibacteraceae</taxon>
        <taxon>Halarsenatibacter</taxon>
    </lineage>
</organism>
<dbReference type="InterPro" id="IPR007325">
    <property type="entry name" value="KFase/CYL"/>
</dbReference>
<dbReference type="PANTHER" id="PTHR31118">
    <property type="entry name" value="CYCLASE-LIKE PROTEIN 2"/>
    <property type="match status" value="1"/>
</dbReference>
<dbReference type="OrthoDB" id="9796085at2"/>
<reference evidence="1 2" key="1">
    <citation type="submission" date="2016-10" db="EMBL/GenBank/DDBJ databases">
        <authorList>
            <person name="de Groot N.N."/>
        </authorList>
    </citation>
    <scope>NUCLEOTIDE SEQUENCE [LARGE SCALE GENOMIC DNA]</scope>
    <source>
        <strain evidence="1 2">SLAS-1</strain>
    </source>
</reference>
<sequence>MSKFVDATLSIYDEMNSFPADYHHDTEIKRTQTHQDGRCAASCFKFSSHTGTHIDAPFHFIPEGQKLDEIPVNKFIGTGVLMKFMDRGPEAEITAADIRNRGELRKGDILIAATGWSDEHFGEKSYFQKNPYLSSEAAEMMVEEEITAVGIDAPTLDSSRNLQQDKAPVHKSLLGNGIYAIESLTNLAAVPEGRIKVYALPLKIKDGDGAQARVVIEY</sequence>
<gene>
    <name evidence="1" type="ORF">SAMN04488692_10317</name>
</gene>